<dbReference type="Gene3D" id="3.30.700.10">
    <property type="entry name" value="Glycoprotein, Type 4 Pilin"/>
    <property type="match status" value="1"/>
</dbReference>
<dbReference type="InterPro" id="IPR045584">
    <property type="entry name" value="Pilin-like"/>
</dbReference>
<name>A0A3D3REI1_9PLAN</name>
<evidence type="ECO:0000259" key="2">
    <source>
        <dbReference type="Pfam" id="PF07596"/>
    </source>
</evidence>
<sequence length="317" mass="34210">MWLIVKQKKHGFTLIELLVVIAIIAILIALLLPAVQQAREAARRSTCKNNMKQLGLALHNYHDTHRVFPPGTIATRSGFSYSGNWCGSSAMDSRASWTVQVLPFLEDSNLYNKLNFEALFTTTSNLPGVTENESVFRQSNKKYQCPSDPNSGSGVNNLNYLGVQGGGASIVAPSCSTVSGQRVFYVNGLLFHNSNTRMRVVTDGTTNTFLVGETKYALTHTGRSDGVHIGWASGGRLGSSGAPNVLAGAQLPINSVAGHGGDHDTINQQSRLFGSFHVGGCHFTLGDGSVRFISQNIDLNTYFDLAQRADGRVIGEF</sequence>
<dbReference type="InterPro" id="IPR011453">
    <property type="entry name" value="DUF1559"/>
</dbReference>
<dbReference type="InterPro" id="IPR012902">
    <property type="entry name" value="N_methyl_site"/>
</dbReference>
<reference evidence="3 4" key="1">
    <citation type="journal article" date="2018" name="Nat. Biotechnol.">
        <title>A standardized bacterial taxonomy based on genome phylogeny substantially revises the tree of life.</title>
        <authorList>
            <person name="Parks D.H."/>
            <person name="Chuvochina M."/>
            <person name="Waite D.W."/>
            <person name="Rinke C."/>
            <person name="Skarshewski A."/>
            <person name="Chaumeil P.A."/>
            <person name="Hugenholtz P."/>
        </authorList>
    </citation>
    <scope>NUCLEOTIDE SEQUENCE [LARGE SCALE GENOMIC DNA]</scope>
    <source>
        <strain evidence="3">UBA9375</strain>
    </source>
</reference>
<keyword evidence="1" id="KW-0472">Membrane</keyword>
<accession>A0A3D3REI1</accession>
<dbReference type="PROSITE" id="PS00409">
    <property type="entry name" value="PROKAR_NTER_METHYL"/>
    <property type="match status" value="1"/>
</dbReference>
<keyword evidence="1" id="KW-0812">Transmembrane</keyword>
<dbReference type="Proteomes" id="UP000263642">
    <property type="component" value="Unassembled WGS sequence"/>
</dbReference>
<feature type="transmembrane region" description="Helical" evidence="1">
    <location>
        <begin position="12"/>
        <end position="35"/>
    </location>
</feature>
<dbReference type="SUPFAM" id="SSF54523">
    <property type="entry name" value="Pili subunits"/>
    <property type="match status" value="1"/>
</dbReference>
<dbReference type="EMBL" id="DQAY01000194">
    <property type="protein sequence ID" value="HCO27249.1"/>
    <property type="molecule type" value="Genomic_DNA"/>
</dbReference>
<dbReference type="NCBIfam" id="TIGR02532">
    <property type="entry name" value="IV_pilin_GFxxxE"/>
    <property type="match status" value="1"/>
</dbReference>
<evidence type="ECO:0000256" key="1">
    <source>
        <dbReference type="SAM" id="Phobius"/>
    </source>
</evidence>
<protein>
    <submittedName>
        <fullName evidence="3">Prepilin-type cleavage/methylation domain-containing protein</fullName>
    </submittedName>
</protein>
<dbReference type="PANTHER" id="PTHR30093:SF2">
    <property type="entry name" value="TYPE II SECRETION SYSTEM PROTEIN H"/>
    <property type="match status" value="1"/>
</dbReference>
<evidence type="ECO:0000313" key="3">
    <source>
        <dbReference type="EMBL" id="HCO27249.1"/>
    </source>
</evidence>
<comment type="caution">
    <text evidence="3">The sequence shown here is derived from an EMBL/GenBank/DDBJ whole genome shotgun (WGS) entry which is preliminary data.</text>
</comment>
<gene>
    <name evidence="3" type="ORF">DIT97_31175</name>
</gene>
<dbReference type="PANTHER" id="PTHR30093">
    <property type="entry name" value="GENERAL SECRETION PATHWAY PROTEIN G"/>
    <property type="match status" value="1"/>
</dbReference>
<dbReference type="Pfam" id="PF07596">
    <property type="entry name" value="SBP_bac_10"/>
    <property type="match status" value="1"/>
</dbReference>
<dbReference type="NCBIfam" id="TIGR04294">
    <property type="entry name" value="pre_pil_HX9DG"/>
    <property type="match status" value="1"/>
</dbReference>
<dbReference type="Pfam" id="PF07963">
    <property type="entry name" value="N_methyl"/>
    <property type="match status" value="1"/>
</dbReference>
<proteinExistence type="predicted"/>
<keyword evidence="1" id="KW-1133">Transmembrane helix</keyword>
<organism evidence="3 4">
    <name type="scientific">Gimesia maris</name>
    <dbReference type="NCBI Taxonomy" id="122"/>
    <lineage>
        <taxon>Bacteria</taxon>
        <taxon>Pseudomonadati</taxon>
        <taxon>Planctomycetota</taxon>
        <taxon>Planctomycetia</taxon>
        <taxon>Planctomycetales</taxon>
        <taxon>Planctomycetaceae</taxon>
        <taxon>Gimesia</taxon>
    </lineage>
</organism>
<dbReference type="InterPro" id="IPR027558">
    <property type="entry name" value="Pre_pil_HX9DG_C"/>
</dbReference>
<dbReference type="AlphaFoldDB" id="A0A3D3REI1"/>
<feature type="domain" description="DUF1559" evidence="2">
    <location>
        <begin position="36"/>
        <end position="299"/>
    </location>
</feature>
<evidence type="ECO:0000313" key="4">
    <source>
        <dbReference type="Proteomes" id="UP000263642"/>
    </source>
</evidence>